<name>A0A0D1Z8R3_9PEZI</name>
<feature type="compositionally biased region" description="Low complexity" evidence="1">
    <location>
        <begin position="175"/>
        <end position="190"/>
    </location>
</feature>
<feature type="compositionally biased region" description="Basic and acidic residues" evidence="1">
    <location>
        <begin position="192"/>
        <end position="203"/>
    </location>
</feature>
<dbReference type="VEuPathDB" id="FungiDB:PV09_00291"/>
<dbReference type="Pfam" id="PF07814">
    <property type="entry name" value="WAPL"/>
    <property type="match status" value="1"/>
</dbReference>
<dbReference type="AlphaFoldDB" id="A0A0D1Z8R3"/>
<dbReference type="EMBL" id="KN847529">
    <property type="protein sequence ID" value="KIW09397.1"/>
    <property type="molecule type" value="Genomic_DNA"/>
</dbReference>
<feature type="compositionally biased region" description="Basic and acidic residues" evidence="1">
    <location>
        <begin position="72"/>
        <end position="103"/>
    </location>
</feature>
<dbReference type="OrthoDB" id="78088at2759"/>
<keyword evidence="4" id="KW-1185">Reference proteome</keyword>
<dbReference type="Proteomes" id="UP000053259">
    <property type="component" value="Unassembled WGS sequence"/>
</dbReference>
<evidence type="ECO:0000313" key="3">
    <source>
        <dbReference type="EMBL" id="KIW09397.1"/>
    </source>
</evidence>
<sequence>MFGVDVKPRKLTTYGKPAKQQGLGFKSFLDNSPEKQRTKKAVQASPTKAVFGRPRDGSKVADTWDVPSDDDQVVRDEKHCKSKEKGPVSQKRMSDIRPGEMRLKPSTPIKETLHSTAEAADRTSQRKRKRGETGQTVVQRDIFDVPDDNEDGECGDPMHAAPSAVLKLPARGRAKTPAASSNSSATTTRIRSARDTPEPYHERQMPLTSRKTTFSDDIYNIPDDDDPTDANVKPRPVGQIPHGAAHKRRKTPSRDMRTVGKGVETVQSRSMALNRPRTIVTTPSGNPSRKAIVSPMPRSSNGVIKRTFGKNTSTTMSLSKIRDPPSTPAEYSDNAATPGTPDIGSEMEIEPLMSPHSSGSVSASPAVTSAISTPRNKLWSQLLGANLADSANEMSMSELQLSSGVKASSRNDACITESGSDTPQRSTGRRSRLIDSLKATAPISAVEEMDVNEPTEIDSNTSVKTASSDLSKAYQPNLHSEGSFKQTSAKITYGQGRTYLEERNEEKMWDMLAAEETRHGYTLGGSYSQEAMDDDDEMEGTTQPRAAHDLRAAGTRRRLHDEMSMMLMDVEQSSNSMSIRRSALRDLAEKLIDKEAAVCFLESGLDSSFLKAVERDTDNVFLFLEAAVIALLVSADPTSTVLDHIFHSPVFSNIFKLLELSVSLEQIVGDRKSNMAKISQSMVLELRDQLFATDVWGQNKPRDLTPRALGLHSIEMVIRKLREHGSSYTLLDEPAIRKILDIVRAEMAVNDPDVAVVELALSALQVNTVSTPILRHEIWPTTLVQAFSGLLPSLLILHDGSASMSVQLALKLAVELTNYNAAACDMIGVPAVIDPLLSNANKRYAQLLDHKAGDAYSITFDLTVLSFGLTINLTEASDDARLAMLQNEGVALDEAIDLFVRGKKRAEDAVSIQDTQMNIIYGCVAFTLGNLSRNAVLRKIIAGRLGGNLNIVLDAMQEFAAINRLTDKKEFEGEEGHEVSKSFTERLQAVFDEVKALNA</sequence>
<protein>
    <recommendedName>
        <fullName evidence="2">Wings apart-like protein C-terminal domain-containing protein</fullName>
    </recommendedName>
</protein>
<dbReference type="InParanoid" id="A0A0D1Z8R3"/>
<feature type="domain" description="Wings apart-like protein C-terminal" evidence="2">
    <location>
        <begin position="545"/>
        <end position="879"/>
    </location>
</feature>
<dbReference type="GeneID" id="27308264"/>
<evidence type="ECO:0000313" key="4">
    <source>
        <dbReference type="Proteomes" id="UP000053259"/>
    </source>
</evidence>
<feature type="region of interest" description="Disordered" evidence="1">
    <location>
        <begin position="404"/>
        <end position="431"/>
    </location>
</feature>
<feature type="region of interest" description="Disordered" evidence="1">
    <location>
        <begin position="222"/>
        <end position="342"/>
    </location>
</feature>
<dbReference type="STRING" id="253628.A0A0D1Z8R3"/>
<evidence type="ECO:0000259" key="2">
    <source>
        <dbReference type="Pfam" id="PF07814"/>
    </source>
</evidence>
<organism evidence="3 4">
    <name type="scientific">Verruconis gallopava</name>
    <dbReference type="NCBI Taxonomy" id="253628"/>
    <lineage>
        <taxon>Eukaryota</taxon>
        <taxon>Fungi</taxon>
        <taxon>Dikarya</taxon>
        <taxon>Ascomycota</taxon>
        <taxon>Pezizomycotina</taxon>
        <taxon>Dothideomycetes</taxon>
        <taxon>Pleosporomycetidae</taxon>
        <taxon>Venturiales</taxon>
        <taxon>Sympoventuriaceae</taxon>
        <taxon>Verruconis</taxon>
    </lineage>
</organism>
<feature type="compositionally biased region" description="Polar residues" evidence="1">
    <location>
        <begin position="404"/>
        <end position="426"/>
    </location>
</feature>
<evidence type="ECO:0000256" key="1">
    <source>
        <dbReference type="SAM" id="MobiDB-lite"/>
    </source>
</evidence>
<reference evidence="3 4" key="1">
    <citation type="submission" date="2015-01" db="EMBL/GenBank/DDBJ databases">
        <title>The Genome Sequence of Ochroconis gallopava CBS43764.</title>
        <authorList>
            <consortium name="The Broad Institute Genomics Platform"/>
            <person name="Cuomo C."/>
            <person name="de Hoog S."/>
            <person name="Gorbushina A."/>
            <person name="Stielow B."/>
            <person name="Teixiera M."/>
            <person name="Abouelleil A."/>
            <person name="Chapman S.B."/>
            <person name="Priest M."/>
            <person name="Young S.K."/>
            <person name="Wortman J."/>
            <person name="Nusbaum C."/>
            <person name="Birren B."/>
        </authorList>
    </citation>
    <scope>NUCLEOTIDE SEQUENCE [LARGE SCALE GENOMIC DNA]</scope>
    <source>
        <strain evidence="3 4">CBS 43764</strain>
    </source>
</reference>
<accession>A0A0D1Z8R3</accession>
<dbReference type="InterPro" id="IPR022771">
    <property type="entry name" value="WAPL_C"/>
</dbReference>
<feature type="compositionally biased region" description="Polar residues" evidence="1">
    <location>
        <begin position="309"/>
        <end position="318"/>
    </location>
</feature>
<gene>
    <name evidence="3" type="ORF">PV09_00291</name>
</gene>
<feature type="region of interest" description="Disordered" evidence="1">
    <location>
        <begin position="1"/>
        <end position="203"/>
    </location>
</feature>
<dbReference type="InterPro" id="IPR011989">
    <property type="entry name" value="ARM-like"/>
</dbReference>
<dbReference type="Gene3D" id="1.25.10.10">
    <property type="entry name" value="Leucine-rich Repeat Variant"/>
    <property type="match status" value="2"/>
</dbReference>
<feature type="compositionally biased region" description="Acidic residues" evidence="1">
    <location>
        <begin position="144"/>
        <end position="154"/>
    </location>
</feature>
<proteinExistence type="predicted"/>
<dbReference type="RefSeq" id="XP_016219266.1">
    <property type="nucleotide sequence ID" value="XM_016353009.1"/>
</dbReference>
<dbReference type="HOGENOM" id="CLU_299997_0_0_1"/>